<evidence type="ECO:0000313" key="6">
    <source>
        <dbReference type="Proteomes" id="UP000292686"/>
    </source>
</evidence>
<evidence type="ECO:0000256" key="1">
    <source>
        <dbReference type="ARBA" id="ARBA00006611"/>
    </source>
</evidence>
<feature type="region of interest" description="Disordered" evidence="2">
    <location>
        <begin position="1"/>
        <end position="50"/>
    </location>
</feature>
<dbReference type="SUPFAM" id="SSF52540">
    <property type="entry name" value="P-loop containing nucleoside triphosphate hydrolases"/>
    <property type="match status" value="1"/>
</dbReference>
<accession>A0A4Q2M7V2</accession>
<dbReference type="PANTHER" id="PTHR30486">
    <property type="entry name" value="TWITCHING MOTILITY PROTEIN PILT"/>
    <property type="match status" value="1"/>
</dbReference>
<feature type="domain" description="Bacterial type II secretion system protein E" evidence="3">
    <location>
        <begin position="103"/>
        <end position="314"/>
    </location>
</feature>
<organism evidence="5 6">
    <name type="scientific">Agromyces atrinae</name>
    <dbReference type="NCBI Taxonomy" id="592376"/>
    <lineage>
        <taxon>Bacteria</taxon>
        <taxon>Bacillati</taxon>
        <taxon>Actinomycetota</taxon>
        <taxon>Actinomycetes</taxon>
        <taxon>Micrococcales</taxon>
        <taxon>Microbacteriaceae</taxon>
        <taxon>Agromyces</taxon>
    </lineage>
</organism>
<dbReference type="Gene3D" id="3.40.50.300">
    <property type="entry name" value="P-loop containing nucleotide triphosphate hydrolases"/>
    <property type="match status" value="1"/>
</dbReference>
<comment type="similarity">
    <text evidence="1">Belongs to the GSP E family.</text>
</comment>
<dbReference type="InterPro" id="IPR027417">
    <property type="entry name" value="P-loop_NTPase"/>
</dbReference>
<keyword evidence="6" id="KW-1185">Reference proteome</keyword>
<dbReference type="EMBL" id="JACCBI010000001">
    <property type="protein sequence ID" value="NYD68547.1"/>
    <property type="molecule type" value="Genomic_DNA"/>
</dbReference>
<dbReference type="AlphaFoldDB" id="A0A4Q2M7V2"/>
<comment type="caution">
    <text evidence="5">The sequence shown here is derived from an EMBL/GenBank/DDBJ whole genome shotgun (WGS) entry which is preliminary data.</text>
</comment>
<evidence type="ECO:0000313" key="7">
    <source>
        <dbReference type="Proteomes" id="UP000581087"/>
    </source>
</evidence>
<proteinExistence type="inferred from homology"/>
<dbReference type="NCBIfam" id="TIGR03819">
    <property type="entry name" value="heli_sec_ATPase"/>
    <property type="match status" value="1"/>
</dbReference>
<dbReference type="Pfam" id="PF00437">
    <property type="entry name" value="T2SSE"/>
    <property type="match status" value="1"/>
</dbReference>
<dbReference type="Gene3D" id="3.30.450.90">
    <property type="match status" value="1"/>
</dbReference>
<dbReference type="InterPro" id="IPR001482">
    <property type="entry name" value="T2SS/T4SS_dom"/>
</dbReference>
<dbReference type="GO" id="GO:0016887">
    <property type="term" value="F:ATP hydrolysis activity"/>
    <property type="evidence" value="ECO:0007669"/>
    <property type="project" value="InterPro"/>
</dbReference>
<dbReference type="EMBL" id="SDPM01000006">
    <property type="protein sequence ID" value="RXZ85932.1"/>
    <property type="molecule type" value="Genomic_DNA"/>
</dbReference>
<evidence type="ECO:0000313" key="5">
    <source>
        <dbReference type="EMBL" id="RXZ85932.1"/>
    </source>
</evidence>
<dbReference type="Proteomes" id="UP000581087">
    <property type="component" value="Unassembled WGS sequence"/>
</dbReference>
<dbReference type="RefSeq" id="WP_129175467.1">
    <property type="nucleotide sequence ID" value="NZ_JACCBI010000001.1"/>
</dbReference>
<evidence type="ECO:0000256" key="2">
    <source>
        <dbReference type="SAM" id="MobiDB-lite"/>
    </source>
</evidence>
<dbReference type="Proteomes" id="UP000292686">
    <property type="component" value="Unassembled WGS sequence"/>
</dbReference>
<dbReference type="OrthoDB" id="9810761at2"/>
<dbReference type="InterPro" id="IPR022399">
    <property type="entry name" value="TadA-like_ATPase"/>
</dbReference>
<reference evidence="5 6" key="1">
    <citation type="submission" date="2019-01" db="EMBL/GenBank/DDBJ databases">
        <title>Agromyces.</title>
        <authorList>
            <person name="Li J."/>
        </authorList>
    </citation>
    <scope>NUCLEOTIDE SEQUENCE [LARGE SCALE GENOMIC DNA]</scope>
    <source>
        <strain evidence="5 6">DSM 23870</strain>
    </source>
</reference>
<evidence type="ECO:0000313" key="4">
    <source>
        <dbReference type="EMBL" id="NYD68547.1"/>
    </source>
</evidence>
<sequence length="355" mass="36784">MPSAFIASPSWETARPAQTASSRRSAGASTAGEIDSTITPAAGPPEPTERDDALDALGELADHAEGATDLFVNGAAGLWADYGQGAERVEGWTLGDEAVRALAVRLIAHGGRHIDEATPAVDVRLGGGVRVHAVLPPLSTRGTLISVRIPRSGHGTLADLHGAGMFDDRAHDVLIHAVERRENILISGAAGAGKTTLLAALLGCASPTDRIVVIEDLAELQITHPHVVSLEARQPNLEGAGGVRLDSLVREALRMRPDRLVVGECRGAELRELLSALNTGHDGGAGTVHANSLDDVSTRLEALGALAGLGAAALARQTVSAFDLVVHVERHASGRRIGGLGRFALVGDRLSVVPL</sequence>
<name>A0A4Q2M7V2_9MICO</name>
<protein>
    <submittedName>
        <fullName evidence="4">Pilus assembly protein CpaF</fullName>
    </submittedName>
    <submittedName>
        <fullName evidence="5">TadA family conjugal transfer-associated ATPase</fullName>
    </submittedName>
</protein>
<evidence type="ECO:0000259" key="3">
    <source>
        <dbReference type="Pfam" id="PF00437"/>
    </source>
</evidence>
<dbReference type="InterPro" id="IPR050921">
    <property type="entry name" value="T4SS_GSP_E_ATPase"/>
</dbReference>
<dbReference type="CDD" id="cd01130">
    <property type="entry name" value="VirB11-like_ATPase"/>
    <property type="match status" value="1"/>
</dbReference>
<gene>
    <name evidence="4" type="ORF">BJ972_003066</name>
    <name evidence="5" type="ORF">ESP50_11990</name>
</gene>
<feature type="compositionally biased region" description="Low complexity" evidence="2">
    <location>
        <begin position="19"/>
        <end position="32"/>
    </location>
</feature>
<dbReference type="PANTHER" id="PTHR30486:SF6">
    <property type="entry name" value="TYPE IV PILUS RETRACTATION ATPASE PILT"/>
    <property type="match status" value="1"/>
</dbReference>
<reference evidence="4 7" key="2">
    <citation type="submission" date="2020-07" db="EMBL/GenBank/DDBJ databases">
        <title>Sequencing the genomes of 1000 actinobacteria strains.</title>
        <authorList>
            <person name="Klenk H.-P."/>
        </authorList>
    </citation>
    <scope>NUCLEOTIDE SEQUENCE [LARGE SCALE GENOMIC DNA]</scope>
    <source>
        <strain evidence="4 7">DSM 23870</strain>
    </source>
</reference>